<protein>
    <submittedName>
        <fullName evidence="2">ATPase</fullName>
    </submittedName>
</protein>
<dbReference type="RefSeq" id="WP_054405872.1">
    <property type="nucleotide sequence ID" value="NZ_FOYA01000004.1"/>
</dbReference>
<dbReference type="InterPro" id="IPR003959">
    <property type="entry name" value="ATPase_AAA_core"/>
</dbReference>
<dbReference type="Pfam" id="PF00004">
    <property type="entry name" value="AAA"/>
    <property type="match status" value="1"/>
</dbReference>
<gene>
    <name evidence="2" type="ORF">AM493_01290</name>
</gene>
<dbReference type="AlphaFoldDB" id="A0A0M8MG06"/>
<dbReference type="SMART" id="SM00382">
    <property type="entry name" value="AAA"/>
    <property type="match status" value="1"/>
</dbReference>
<dbReference type="CDD" id="cd19481">
    <property type="entry name" value="RecA-like_protease"/>
    <property type="match status" value="1"/>
</dbReference>
<dbReference type="EMBL" id="LIYD01000005">
    <property type="protein sequence ID" value="KOS04828.1"/>
    <property type="molecule type" value="Genomic_DNA"/>
</dbReference>
<dbReference type="PATRIC" id="fig|1202724.3.peg.262"/>
<evidence type="ECO:0000259" key="1">
    <source>
        <dbReference type="SMART" id="SM00382"/>
    </source>
</evidence>
<accession>A0A0M8MG06</accession>
<dbReference type="GO" id="GO:0016887">
    <property type="term" value="F:ATP hydrolysis activity"/>
    <property type="evidence" value="ECO:0007669"/>
    <property type="project" value="InterPro"/>
</dbReference>
<dbReference type="PANTHER" id="PTHR23077">
    <property type="entry name" value="AAA-FAMILY ATPASE"/>
    <property type="match status" value="1"/>
</dbReference>
<organism evidence="2 3">
    <name type="scientific">Flavobacterium akiainvivens</name>
    <dbReference type="NCBI Taxonomy" id="1202724"/>
    <lineage>
        <taxon>Bacteria</taxon>
        <taxon>Pseudomonadati</taxon>
        <taxon>Bacteroidota</taxon>
        <taxon>Flavobacteriia</taxon>
        <taxon>Flavobacteriales</taxon>
        <taxon>Flavobacteriaceae</taxon>
        <taxon>Flavobacterium</taxon>
    </lineage>
</organism>
<dbReference type="Proteomes" id="UP000037755">
    <property type="component" value="Unassembled WGS sequence"/>
</dbReference>
<dbReference type="GO" id="GO:0005524">
    <property type="term" value="F:ATP binding"/>
    <property type="evidence" value="ECO:0007669"/>
    <property type="project" value="InterPro"/>
</dbReference>
<sequence>MNVFDLLVTNKKPSNFNDIALSAGNRELLLAFISEQKYSKQLLEHGLEPNNKLLLHGSSGCGKTMTANAIAASLGRNLLTLSLSTIVSARIGETSKSLKLVFDKASREKAVLFLDEFDQLGKSRSSEDTDVGEMRRLVNSIIQLIDYYPSDAVLIAATNHYEVLDIALKRRFQLKISYEMPGKAQLDAFYDNLLHNYPDFNTLNRQYGISYAEAKDYTMTTIKRSLIEKWAAEEAV</sequence>
<dbReference type="STRING" id="1202724.AM493_01290"/>
<evidence type="ECO:0000313" key="3">
    <source>
        <dbReference type="Proteomes" id="UP000037755"/>
    </source>
</evidence>
<dbReference type="PANTHER" id="PTHR23077:SF198">
    <property type="entry name" value="ATP-DEPENDENT ZINC METALLOPROTEASE FTSH"/>
    <property type="match status" value="1"/>
</dbReference>
<dbReference type="SUPFAM" id="SSF52540">
    <property type="entry name" value="P-loop containing nucleoside triphosphate hydrolases"/>
    <property type="match status" value="1"/>
</dbReference>
<comment type="caution">
    <text evidence="2">The sequence shown here is derived from an EMBL/GenBank/DDBJ whole genome shotgun (WGS) entry which is preliminary data.</text>
</comment>
<evidence type="ECO:0000313" key="2">
    <source>
        <dbReference type="EMBL" id="KOS04828.1"/>
    </source>
</evidence>
<name>A0A0M8MG06_9FLAO</name>
<dbReference type="Gene3D" id="3.40.50.300">
    <property type="entry name" value="P-loop containing nucleotide triphosphate hydrolases"/>
    <property type="match status" value="1"/>
</dbReference>
<dbReference type="OrthoDB" id="7438987at2"/>
<keyword evidence="3" id="KW-1185">Reference proteome</keyword>
<dbReference type="InterPro" id="IPR050168">
    <property type="entry name" value="AAA_ATPase_domain"/>
</dbReference>
<proteinExistence type="predicted"/>
<reference evidence="2 3" key="1">
    <citation type="submission" date="2015-08" db="EMBL/GenBank/DDBJ databases">
        <title>Whole genome sequence of Flavobacterium akiainvivens IK-1T, from decaying Wikstroemia oahuensis, an endemic Hawaiian shrub.</title>
        <authorList>
            <person name="Wan X."/>
            <person name="Hou S."/>
            <person name="Saito J."/>
            <person name="Donachie S."/>
        </authorList>
    </citation>
    <scope>NUCLEOTIDE SEQUENCE [LARGE SCALE GENOMIC DNA]</scope>
    <source>
        <strain evidence="2 3">IK-1</strain>
    </source>
</reference>
<feature type="domain" description="AAA+ ATPase" evidence="1">
    <location>
        <begin position="49"/>
        <end position="182"/>
    </location>
</feature>
<dbReference type="InterPro" id="IPR003593">
    <property type="entry name" value="AAA+_ATPase"/>
</dbReference>
<dbReference type="InterPro" id="IPR027417">
    <property type="entry name" value="P-loop_NTPase"/>
</dbReference>